<dbReference type="AlphaFoldDB" id="A0A7W6HE94"/>
<evidence type="ECO:0000259" key="1">
    <source>
        <dbReference type="Pfam" id="PF01850"/>
    </source>
</evidence>
<comment type="caution">
    <text evidence="2">The sequence shown here is derived from an EMBL/GenBank/DDBJ whole genome shotgun (WGS) entry which is preliminary data.</text>
</comment>
<dbReference type="EMBL" id="JACIEM010000003">
    <property type="protein sequence ID" value="MBB4003536.1"/>
    <property type="molecule type" value="Genomic_DNA"/>
</dbReference>
<evidence type="ECO:0000313" key="3">
    <source>
        <dbReference type="Proteomes" id="UP000588647"/>
    </source>
</evidence>
<dbReference type="RefSeq" id="WP_183208633.1">
    <property type="nucleotide sequence ID" value="NZ_JAAAMM010000003.1"/>
</dbReference>
<dbReference type="InterPro" id="IPR029060">
    <property type="entry name" value="PIN-like_dom_sf"/>
</dbReference>
<gene>
    <name evidence="2" type="ORF">GGR03_002617</name>
</gene>
<proteinExistence type="predicted"/>
<dbReference type="SUPFAM" id="SSF88723">
    <property type="entry name" value="PIN domain-like"/>
    <property type="match status" value="1"/>
</dbReference>
<dbReference type="InterPro" id="IPR002716">
    <property type="entry name" value="PIN_dom"/>
</dbReference>
<dbReference type="Proteomes" id="UP000588647">
    <property type="component" value="Unassembled WGS sequence"/>
</dbReference>
<feature type="domain" description="PIN" evidence="1">
    <location>
        <begin position="6"/>
        <end position="126"/>
    </location>
</feature>
<name>A0A7W6HE94_9HYPH</name>
<accession>A0A7W6HE94</accession>
<organism evidence="2 3">
    <name type="scientific">Aurantimonas endophytica</name>
    <dbReference type="NCBI Taxonomy" id="1522175"/>
    <lineage>
        <taxon>Bacteria</taxon>
        <taxon>Pseudomonadati</taxon>
        <taxon>Pseudomonadota</taxon>
        <taxon>Alphaproteobacteria</taxon>
        <taxon>Hyphomicrobiales</taxon>
        <taxon>Aurantimonadaceae</taxon>
        <taxon>Aurantimonas</taxon>
    </lineage>
</organism>
<reference evidence="2 3" key="1">
    <citation type="submission" date="2020-08" db="EMBL/GenBank/DDBJ databases">
        <title>Genomic Encyclopedia of Type Strains, Phase IV (KMG-IV): sequencing the most valuable type-strain genomes for metagenomic binning, comparative biology and taxonomic classification.</title>
        <authorList>
            <person name="Goeker M."/>
        </authorList>
    </citation>
    <scope>NUCLEOTIDE SEQUENCE [LARGE SCALE GENOMIC DNA]</scope>
    <source>
        <strain evidence="2 3">DSM 103570</strain>
    </source>
</reference>
<protein>
    <submittedName>
        <fullName evidence="2">Putative nucleic acid-binding protein</fullName>
    </submittedName>
</protein>
<dbReference type="Pfam" id="PF01850">
    <property type="entry name" value="PIN"/>
    <property type="match status" value="1"/>
</dbReference>
<sequence length="142" mass="15216">MDGPTIYLDTNVLIALVEPVAPLTPNQRVFVEQIDAGALIAVTSEIALAECLVKPLTDAVAHTVRAYYALFASQSWLAVMSVSRAVLVEAAALRAAHRMALPDAIHVASARLAEASAFVTDDRRLPVPAVEKLGWSDMPVIR</sequence>
<evidence type="ECO:0000313" key="2">
    <source>
        <dbReference type="EMBL" id="MBB4003536.1"/>
    </source>
</evidence>
<keyword evidence="3" id="KW-1185">Reference proteome</keyword>
<dbReference type="Gene3D" id="3.40.50.1010">
    <property type="entry name" value="5'-nuclease"/>
    <property type="match status" value="1"/>
</dbReference>